<protein>
    <submittedName>
        <fullName evidence="1">Uncharacterized protein</fullName>
    </submittedName>
</protein>
<evidence type="ECO:0000313" key="1">
    <source>
        <dbReference type="EMBL" id="TKH03785.1"/>
    </source>
</evidence>
<proteinExistence type="predicted"/>
<accession>A0A9X9EQ07</accession>
<dbReference type="Proteomes" id="UP000309170">
    <property type="component" value="Unassembled WGS sequence"/>
</dbReference>
<dbReference type="EMBL" id="SZNT01000667">
    <property type="protein sequence ID" value="TKH03785.1"/>
    <property type="molecule type" value="Genomic_DNA"/>
</dbReference>
<gene>
    <name evidence="1" type="ORF">FC678_24910</name>
</gene>
<sequence>MLHPEEIYLILRDKTLLLELKEHINDYHISYLSMINDQLILIDDALKECNVDYYNTMSKG</sequence>
<dbReference type="RefSeq" id="WP_137016805.1">
    <property type="nucleotide sequence ID" value="NZ_SZNS01000009.1"/>
</dbReference>
<evidence type="ECO:0000313" key="2">
    <source>
        <dbReference type="Proteomes" id="UP000309170"/>
    </source>
</evidence>
<reference evidence="1 2" key="1">
    <citation type="journal article" date="2019" name="Environ. Microbiol.">
        <title>An active ?-lactamase is a part of an orchestrated cell wall stress resistance network of Bacillus subtilis and related rhizosphere species.</title>
        <authorList>
            <person name="Bucher T."/>
            <person name="Keren-Paz A."/>
            <person name="Hausser J."/>
            <person name="Olender T."/>
            <person name="Cytryn E."/>
            <person name="Kolodkin-Gal I."/>
        </authorList>
    </citation>
    <scope>NUCLEOTIDE SEQUENCE [LARGE SCALE GENOMIC DNA]</scope>
    <source>
        <strain evidence="1 2">I4</strain>
    </source>
</reference>
<organism evidence="1 2">
    <name type="scientific">Peribacillus simplex</name>
    <dbReference type="NCBI Taxonomy" id="1478"/>
    <lineage>
        <taxon>Bacteria</taxon>
        <taxon>Bacillati</taxon>
        <taxon>Bacillota</taxon>
        <taxon>Bacilli</taxon>
        <taxon>Bacillales</taxon>
        <taxon>Bacillaceae</taxon>
        <taxon>Peribacillus</taxon>
    </lineage>
</organism>
<name>A0A9X9EQ07_9BACI</name>
<comment type="caution">
    <text evidence="1">The sequence shown here is derived from an EMBL/GenBank/DDBJ whole genome shotgun (WGS) entry which is preliminary data.</text>
</comment>
<dbReference type="AlphaFoldDB" id="A0A9X9EQ07"/>
<dbReference type="OrthoDB" id="9900231at2"/>